<organism evidence="3 4">
    <name type="scientific">Micrococcus terreus</name>
    <dbReference type="NCBI Taxonomy" id="574650"/>
    <lineage>
        <taxon>Bacteria</taxon>
        <taxon>Bacillati</taxon>
        <taxon>Actinomycetota</taxon>
        <taxon>Actinomycetes</taxon>
        <taxon>Micrococcales</taxon>
        <taxon>Micrococcaceae</taxon>
        <taxon>Micrococcus</taxon>
    </lineage>
</organism>
<dbReference type="InterPro" id="IPR029069">
    <property type="entry name" value="HotDog_dom_sf"/>
</dbReference>
<protein>
    <submittedName>
        <fullName evidence="3">Thioesterase superfamily protein</fullName>
    </submittedName>
</protein>
<feature type="domain" description="Thioesterase" evidence="2">
    <location>
        <begin position="47"/>
        <end position="94"/>
    </location>
</feature>
<proteinExistence type="predicted"/>
<evidence type="ECO:0000256" key="1">
    <source>
        <dbReference type="SAM" id="MobiDB-lite"/>
    </source>
</evidence>
<dbReference type="OrthoDB" id="9813282at2"/>
<dbReference type="AlphaFoldDB" id="A0A1I7MS01"/>
<dbReference type="SUPFAM" id="SSF54637">
    <property type="entry name" value="Thioesterase/thiol ester dehydrase-isomerase"/>
    <property type="match status" value="1"/>
</dbReference>
<evidence type="ECO:0000313" key="4">
    <source>
        <dbReference type="Proteomes" id="UP000198881"/>
    </source>
</evidence>
<dbReference type="CDD" id="cd03443">
    <property type="entry name" value="PaaI_thioesterase"/>
    <property type="match status" value="1"/>
</dbReference>
<dbReference type="Gene3D" id="3.10.129.10">
    <property type="entry name" value="Hotdog Thioesterase"/>
    <property type="match status" value="1"/>
</dbReference>
<dbReference type="RefSeq" id="WP_091699260.1">
    <property type="nucleotide sequence ID" value="NZ_FPCG01000013.1"/>
</dbReference>
<gene>
    <name evidence="3" type="ORF">SAMN04487966_1136</name>
</gene>
<evidence type="ECO:0000259" key="2">
    <source>
        <dbReference type="Pfam" id="PF03061"/>
    </source>
</evidence>
<reference evidence="3 4" key="1">
    <citation type="submission" date="2016-10" db="EMBL/GenBank/DDBJ databases">
        <authorList>
            <person name="de Groot N.N."/>
        </authorList>
    </citation>
    <scope>NUCLEOTIDE SEQUENCE [LARGE SCALE GENOMIC DNA]</scope>
    <source>
        <strain evidence="3 4">CGMCC 1.7054</strain>
    </source>
</reference>
<keyword evidence="4" id="KW-1185">Reference proteome</keyword>
<accession>A0A1I7MS01</accession>
<dbReference type="Pfam" id="PF03061">
    <property type="entry name" value="4HBT"/>
    <property type="match status" value="1"/>
</dbReference>
<dbReference type="STRING" id="574650.SAMN04487966_1136"/>
<name>A0A1I7MS01_9MICC</name>
<dbReference type="EMBL" id="FPCG01000013">
    <property type="protein sequence ID" value="SFV24712.1"/>
    <property type="molecule type" value="Genomic_DNA"/>
</dbReference>
<sequence length="106" mass="10798">MSGTNGSNGFLDLTGITTVGDPSVATGEQHHNANGGVRDGLEESEKTATAQLAVTYLNPGRIGDTLTATAEVRKRGGKLVMVEGDVSTQDGGPVAHGVATFTVSRD</sequence>
<feature type="region of interest" description="Disordered" evidence="1">
    <location>
        <begin position="20"/>
        <end position="44"/>
    </location>
</feature>
<evidence type="ECO:0000313" key="3">
    <source>
        <dbReference type="EMBL" id="SFV24712.1"/>
    </source>
</evidence>
<dbReference type="Proteomes" id="UP000198881">
    <property type="component" value="Unassembled WGS sequence"/>
</dbReference>
<dbReference type="InterPro" id="IPR006683">
    <property type="entry name" value="Thioestr_dom"/>
</dbReference>